<dbReference type="Gene3D" id="3.30.1490.50">
    <property type="match status" value="1"/>
</dbReference>
<keyword evidence="3 9" id="KW-0436">Ligase</keyword>
<evidence type="ECO:0000256" key="8">
    <source>
        <dbReference type="ARBA" id="ARBA00022842"/>
    </source>
</evidence>
<dbReference type="Pfam" id="PF03199">
    <property type="entry name" value="GSH_synthase"/>
    <property type="match status" value="1"/>
</dbReference>
<evidence type="ECO:0000256" key="7">
    <source>
        <dbReference type="ARBA" id="ARBA00022840"/>
    </source>
</evidence>
<keyword evidence="8 9" id="KW-0460">Magnesium</keyword>
<keyword evidence="7 9" id="KW-0067">ATP-binding</keyword>
<comment type="pathway">
    <text evidence="1 9">Sulfur metabolism; glutathione biosynthesis; glutathione from L-cysteine and L-glutamate: step 2/2.</text>
</comment>
<dbReference type="SUPFAM" id="SSF56059">
    <property type="entry name" value="Glutathione synthetase ATP-binding domain-like"/>
    <property type="match status" value="1"/>
</dbReference>
<evidence type="ECO:0000313" key="11">
    <source>
        <dbReference type="EMBL" id="KAL0638492.1"/>
    </source>
</evidence>
<reference evidence="11 12" key="1">
    <citation type="submission" date="2024-02" db="EMBL/GenBank/DDBJ databases">
        <title>Discinaceae phylogenomics.</title>
        <authorList>
            <person name="Dirks A.C."/>
            <person name="James T.Y."/>
        </authorList>
    </citation>
    <scope>NUCLEOTIDE SEQUENCE [LARGE SCALE GENOMIC DNA]</scope>
    <source>
        <strain evidence="11 12">ACD0624</strain>
    </source>
</reference>
<dbReference type="Proteomes" id="UP001447188">
    <property type="component" value="Unassembled WGS sequence"/>
</dbReference>
<dbReference type="Gene3D" id="3.40.50.1760">
    <property type="entry name" value="Glutathione synthase, substrate-binding domain superfamily, eukaryotic"/>
    <property type="match status" value="1"/>
</dbReference>
<dbReference type="EC" id="6.3.2.3" evidence="9"/>
<protein>
    <recommendedName>
        <fullName evidence="9">Glutathione synthetase</fullName>
        <shortName evidence="9">GSH-S</shortName>
        <ecNumber evidence="9">6.3.2.3</ecNumber>
    </recommendedName>
</protein>
<evidence type="ECO:0000256" key="9">
    <source>
        <dbReference type="PIRNR" id="PIRNR001558"/>
    </source>
</evidence>
<proteinExistence type="inferred from homology"/>
<dbReference type="InterPro" id="IPR004887">
    <property type="entry name" value="GSH_synth_subst-bd"/>
</dbReference>
<dbReference type="InterPro" id="IPR005615">
    <property type="entry name" value="Glutathione_synthase"/>
</dbReference>
<dbReference type="PIRSF" id="PIRSF001558">
    <property type="entry name" value="GSHase"/>
    <property type="match status" value="1"/>
</dbReference>
<dbReference type="PANTHER" id="PTHR11130:SF0">
    <property type="entry name" value="GLUTATHIONE SYNTHETASE"/>
    <property type="match status" value="1"/>
</dbReference>
<comment type="cofactor">
    <cofactor evidence="9">
        <name>Mg(2+)</name>
        <dbReference type="ChEBI" id="CHEBI:18420"/>
    </cofactor>
    <text evidence="9">Binds 1 Mg(2+) ion per subunit.</text>
</comment>
<feature type="domain" description="Glutathione synthase substrate-binding" evidence="10">
    <location>
        <begin position="224"/>
        <end position="331"/>
    </location>
</feature>
<dbReference type="InterPro" id="IPR016185">
    <property type="entry name" value="PreATP-grasp_dom_sf"/>
</dbReference>
<dbReference type="InterPro" id="IPR014049">
    <property type="entry name" value="Glutathione_synthase_N_euk"/>
</dbReference>
<dbReference type="SUPFAM" id="SSF52440">
    <property type="entry name" value="PreATP-grasp domain"/>
    <property type="match status" value="1"/>
</dbReference>
<evidence type="ECO:0000256" key="6">
    <source>
        <dbReference type="ARBA" id="ARBA00022741"/>
    </source>
</evidence>
<dbReference type="Pfam" id="PF03917">
    <property type="entry name" value="GSH_synth_ATP"/>
    <property type="match status" value="1"/>
</dbReference>
<evidence type="ECO:0000259" key="10">
    <source>
        <dbReference type="Pfam" id="PF03199"/>
    </source>
</evidence>
<dbReference type="PANTHER" id="PTHR11130">
    <property type="entry name" value="GLUTATHIONE SYNTHETASE"/>
    <property type="match status" value="1"/>
</dbReference>
<dbReference type="InterPro" id="IPR014042">
    <property type="entry name" value="Glutathione_synthase_a-hlx"/>
</dbReference>
<gene>
    <name evidence="11" type="primary">GSH2</name>
    <name evidence="11" type="ORF">Q9L58_002428</name>
</gene>
<keyword evidence="12" id="KW-1185">Reference proteome</keyword>
<name>A0ABR3GRD6_9PEZI</name>
<evidence type="ECO:0000256" key="4">
    <source>
        <dbReference type="ARBA" id="ARBA00022684"/>
    </source>
</evidence>
<dbReference type="GO" id="GO:0004363">
    <property type="term" value="F:glutathione synthase activity"/>
    <property type="evidence" value="ECO:0007669"/>
    <property type="project" value="UniProtKB-EC"/>
</dbReference>
<comment type="catalytic activity">
    <reaction evidence="9">
        <text>gamma-L-glutamyl-L-cysteine + glycine + ATP = glutathione + ADP + phosphate + H(+)</text>
        <dbReference type="Rhea" id="RHEA:13557"/>
        <dbReference type="ChEBI" id="CHEBI:15378"/>
        <dbReference type="ChEBI" id="CHEBI:30616"/>
        <dbReference type="ChEBI" id="CHEBI:43474"/>
        <dbReference type="ChEBI" id="CHEBI:57305"/>
        <dbReference type="ChEBI" id="CHEBI:57925"/>
        <dbReference type="ChEBI" id="CHEBI:58173"/>
        <dbReference type="ChEBI" id="CHEBI:456216"/>
        <dbReference type="EC" id="6.3.2.3"/>
    </reaction>
</comment>
<evidence type="ECO:0000256" key="2">
    <source>
        <dbReference type="ARBA" id="ARBA00010385"/>
    </source>
</evidence>
<dbReference type="Gene3D" id="3.30.470.20">
    <property type="entry name" value="ATP-grasp fold, B domain"/>
    <property type="match status" value="1"/>
</dbReference>
<accession>A0ABR3GRD6</accession>
<evidence type="ECO:0000256" key="5">
    <source>
        <dbReference type="ARBA" id="ARBA00022723"/>
    </source>
</evidence>
<keyword evidence="6 9" id="KW-0547">Nucleotide-binding</keyword>
<evidence type="ECO:0000256" key="1">
    <source>
        <dbReference type="ARBA" id="ARBA00004965"/>
    </source>
</evidence>
<keyword evidence="5 9" id="KW-0479">Metal-binding</keyword>
<evidence type="ECO:0000256" key="3">
    <source>
        <dbReference type="ARBA" id="ARBA00022598"/>
    </source>
</evidence>
<organism evidence="11 12">
    <name type="scientific">Discina gigas</name>
    <dbReference type="NCBI Taxonomy" id="1032678"/>
    <lineage>
        <taxon>Eukaryota</taxon>
        <taxon>Fungi</taxon>
        <taxon>Dikarya</taxon>
        <taxon>Ascomycota</taxon>
        <taxon>Pezizomycotina</taxon>
        <taxon>Pezizomycetes</taxon>
        <taxon>Pezizales</taxon>
        <taxon>Discinaceae</taxon>
        <taxon>Discina</taxon>
    </lineage>
</organism>
<comment type="caution">
    <text evidence="11">The sequence shown here is derived from an EMBL/GenBank/DDBJ whole genome shotgun (WGS) entry which is preliminary data.</text>
</comment>
<dbReference type="Gene3D" id="1.10.1080.10">
    <property type="entry name" value="Glutathione Synthetase, Chain A, domain 3"/>
    <property type="match status" value="1"/>
</dbReference>
<dbReference type="InterPro" id="IPR037013">
    <property type="entry name" value="GSH-S_sub-bd_sf"/>
</dbReference>
<evidence type="ECO:0000313" key="12">
    <source>
        <dbReference type="Proteomes" id="UP001447188"/>
    </source>
</evidence>
<sequence>MTTSIFPSYPPSLTPEQLSYLLTASTDWSLSHGLTVRPPPSFVAENPNGALATHAPTTLFPSPFPRSCWNEAREVQKLFNELYAKISADEEWLGKITEELAEVDEFMARLYKVHLDVKKEGFVQDLSLGLFRSDYMIHVDPSSATSPPVIHQVEFNTVASSFGGLSTLVSELHRHLLRVGAYPQTGHPIKEENIPVSPAAQGVASGLAAAHKAYGSGGEGRKTAVLFITQPDERNVFDQRWLEYNLSEKHDIQTYRISLREVPTLTTLDPVTRALIYHPPHAPGVLVEISTVYFRAGYGPGDYPSELEWASRTTLERSKAIKCPSVITQLAGTKKVQQVLVTEGVVERFITDPKLAQRIRGTFAAIHPLDNSPAGLAAREIALNSPEKYVLKPQREGGGNNIYRSKIPDFLRSIPESHWSVYILMELIEPPNLENIIARNGETMIGGVIGELGVYGAVLWRDGEGEQRGKGVRTIISNEESGWLLRTKGMDSEEGGVAAGFGSVDAVLLVD</sequence>
<comment type="similarity">
    <text evidence="2 9">Belongs to the eukaryotic GSH synthase family.</text>
</comment>
<dbReference type="EMBL" id="JBBBZM010000021">
    <property type="protein sequence ID" value="KAL0638492.1"/>
    <property type="molecule type" value="Genomic_DNA"/>
</dbReference>
<keyword evidence="4 9" id="KW-0317">Glutathione biosynthesis</keyword>
<dbReference type="NCBIfam" id="TIGR01986">
    <property type="entry name" value="glut_syn_euk"/>
    <property type="match status" value="1"/>
</dbReference>
<dbReference type="Gene3D" id="3.30.1490.80">
    <property type="match status" value="1"/>
</dbReference>
<dbReference type="InterPro" id="IPR014709">
    <property type="entry name" value="Glutathione_synthase_C_euk"/>
</dbReference>